<reference evidence="1 2" key="1">
    <citation type="submission" date="2013-03" db="EMBL/GenBank/DDBJ databases">
        <title>The Genome Sequence of Enterococcus saccharolyticus ATCC_43076 (Illumina only assembly).</title>
        <authorList>
            <consortium name="The Broad Institute Genomics Platform"/>
            <consortium name="The Broad Institute Genome Sequencing Center for Infectious Disease"/>
            <person name="Earl A."/>
            <person name="Russ C."/>
            <person name="Gilmore M."/>
            <person name="Surin D."/>
            <person name="Walker B."/>
            <person name="Young S."/>
            <person name="Zeng Q."/>
            <person name="Gargeya S."/>
            <person name="Fitzgerald M."/>
            <person name="Haas B."/>
            <person name="Abouelleil A."/>
            <person name="Allen A.W."/>
            <person name="Alvarado L."/>
            <person name="Arachchi H.M."/>
            <person name="Berlin A.M."/>
            <person name="Chapman S.B."/>
            <person name="Gainer-Dewar J."/>
            <person name="Goldberg J."/>
            <person name="Griggs A."/>
            <person name="Gujja S."/>
            <person name="Hansen M."/>
            <person name="Howarth C."/>
            <person name="Imamovic A."/>
            <person name="Ireland A."/>
            <person name="Larimer J."/>
            <person name="McCowan C."/>
            <person name="Murphy C."/>
            <person name="Pearson M."/>
            <person name="Poon T.W."/>
            <person name="Priest M."/>
            <person name="Roberts A."/>
            <person name="Saif S."/>
            <person name="Shea T."/>
            <person name="Sisk P."/>
            <person name="Sykes S."/>
            <person name="Wortman J."/>
            <person name="Nusbaum C."/>
            <person name="Birren B."/>
        </authorList>
    </citation>
    <scope>NUCLEOTIDE SEQUENCE [LARGE SCALE GENOMIC DNA]</scope>
    <source>
        <strain evidence="1 2">ATCC 43076</strain>
    </source>
</reference>
<dbReference type="STRING" id="41997.RV16_GL002107"/>
<dbReference type="HOGENOM" id="CLU_882071_0_0_9"/>
<dbReference type="AlphaFoldDB" id="S0NWV4"/>
<gene>
    <name evidence="1" type="ORF">OMQ_01131</name>
</gene>
<comment type="caution">
    <text evidence="1">The sequence shown here is derived from an EMBL/GenBank/DDBJ whole genome shotgun (WGS) entry which is preliminary data.</text>
</comment>
<dbReference type="Proteomes" id="UP000014136">
    <property type="component" value="Unassembled WGS sequence"/>
</dbReference>
<sequence>MSDILSFPNEAERLWANGNKKLAEQEFLAAKQLFEQLYRLEPNFQHCQKLVQILQDLGEFPQALEVAEDYLDDFLNEPTSFEMYLRLLMLDGQYLAVHRWLQQTSRSFEQIQQDLQKLEYAQALIGANERVIKKNQLQQWDQTNHPVPQKAWNNWLKNSSLTEFLQLAQEFLPTAKNPFLLPKLVEELVKVGATGEVIIQGKTVHLSELTLLEETAALRRAHECIQHQQLKDVQLEEMITAEIDAHFALMYPFLPNEEEISAWIESYLLEYQQLFGDEAAGEKLQHYGAIQQRKQVLRQIYQKLM</sequence>
<protein>
    <recommendedName>
        <fullName evidence="3">Tetratricopeptide repeat protein</fullName>
    </recommendedName>
</protein>
<dbReference type="eggNOG" id="COG0457">
    <property type="taxonomic scope" value="Bacteria"/>
</dbReference>
<proteinExistence type="predicted"/>
<dbReference type="Gene3D" id="1.25.40.10">
    <property type="entry name" value="Tetratricopeptide repeat domain"/>
    <property type="match status" value="1"/>
</dbReference>
<dbReference type="EMBL" id="AHYT01000004">
    <property type="protein sequence ID" value="EOT29179.1"/>
    <property type="molecule type" value="Genomic_DNA"/>
</dbReference>
<dbReference type="RefSeq" id="WP_016174929.1">
    <property type="nucleotide sequence ID" value="NZ_KE136389.1"/>
</dbReference>
<dbReference type="InterPro" id="IPR011990">
    <property type="entry name" value="TPR-like_helical_dom_sf"/>
</dbReference>
<dbReference type="PATRIC" id="fig|1139996.3.peg.1114"/>
<evidence type="ECO:0000313" key="1">
    <source>
        <dbReference type="EMBL" id="EOT29179.1"/>
    </source>
</evidence>
<evidence type="ECO:0000313" key="2">
    <source>
        <dbReference type="Proteomes" id="UP000014136"/>
    </source>
</evidence>
<name>S0NWV4_9ENTE</name>
<dbReference type="OrthoDB" id="2183052at2"/>
<evidence type="ECO:0008006" key="3">
    <source>
        <dbReference type="Google" id="ProtNLM"/>
    </source>
</evidence>
<keyword evidence="2" id="KW-1185">Reference proteome</keyword>
<organism evidence="1 2">
    <name type="scientific">Enterococcus saccharolyticus subsp. saccharolyticus ATCC 43076</name>
    <dbReference type="NCBI Taxonomy" id="1139996"/>
    <lineage>
        <taxon>Bacteria</taxon>
        <taxon>Bacillati</taxon>
        <taxon>Bacillota</taxon>
        <taxon>Bacilli</taxon>
        <taxon>Lactobacillales</taxon>
        <taxon>Enterococcaceae</taxon>
        <taxon>Enterococcus</taxon>
    </lineage>
</organism>
<accession>S0NWV4</accession>